<dbReference type="GO" id="GO:0003700">
    <property type="term" value="F:DNA-binding transcription factor activity"/>
    <property type="evidence" value="ECO:0007669"/>
    <property type="project" value="InterPro"/>
</dbReference>
<evidence type="ECO:0000313" key="4">
    <source>
        <dbReference type="Proteomes" id="UP000612585"/>
    </source>
</evidence>
<dbReference type="Pfam" id="PF00480">
    <property type="entry name" value="ROK"/>
    <property type="match status" value="1"/>
</dbReference>
<name>A0A8J3Z500_9ACTN</name>
<dbReference type="EMBL" id="BOPG01000017">
    <property type="protein sequence ID" value="GIJ55395.1"/>
    <property type="molecule type" value="Genomic_DNA"/>
</dbReference>
<evidence type="ECO:0000259" key="2">
    <source>
        <dbReference type="Pfam" id="PF12802"/>
    </source>
</evidence>
<dbReference type="RefSeq" id="WP_203992130.1">
    <property type="nucleotide sequence ID" value="NZ_BOPG01000017.1"/>
</dbReference>
<dbReference type="Proteomes" id="UP000612585">
    <property type="component" value="Unassembled WGS sequence"/>
</dbReference>
<protein>
    <submittedName>
        <fullName evidence="3">Xylose repressor</fullName>
    </submittedName>
</protein>
<gene>
    <name evidence="3" type="ORF">Vau01_029110</name>
</gene>
<dbReference type="Pfam" id="PF12802">
    <property type="entry name" value="MarR_2"/>
    <property type="match status" value="1"/>
</dbReference>
<organism evidence="3 4">
    <name type="scientific">Virgisporangium aurantiacum</name>
    <dbReference type="NCBI Taxonomy" id="175570"/>
    <lineage>
        <taxon>Bacteria</taxon>
        <taxon>Bacillati</taxon>
        <taxon>Actinomycetota</taxon>
        <taxon>Actinomycetes</taxon>
        <taxon>Micromonosporales</taxon>
        <taxon>Micromonosporaceae</taxon>
        <taxon>Virgisporangium</taxon>
    </lineage>
</organism>
<accession>A0A8J3Z500</accession>
<keyword evidence="4" id="KW-1185">Reference proteome</keyword>
<dbReference type="InterPro" id="IPR000835">
    <property type="entry name" value="HTH_MarR-typ"/>
</dbReference>
<dbReference type="InterPro" id="IPR036388">
    <property type="entry name" value="WH-like_DNA-bd_sf"/>
</dbReference>
<reference evidence="3" key="1">
    <citation type="submission" date="2021-01" db="EMBL/GenBank/DDBJ databases">
        <title>Whole genome shotgun sequence of Virgisporangium aurantiacum NBRC 16421.</title>
        <authorList>
            <person name="Komaki H."/>
            <person name="Tamura T."/>
        </authorList>
    </citation>
    <scope>NUCLEOTIDE SEQUENCE</scope>
    <source>
        <strain evidence="3">NBRC 16421</strain>
    </source>
</reference>
<comment type="caution">
    <text evidence="3">The sequence shown here is derived from an EMBL/GenBank/DDBJ whole genome shotgun (WGS) entry which is preliminary data.</text>
</comment>
<dbReference type="SUPFAM" id="SSF53067">
    <property type="entry name" value="Actin-like ATPase domain"/>
    <property type="match status" value="1"/>
</dbReference>
<dbReference type="AlphaFoldDB" id="A0A8J3Z500"/>
<proteinExistence type="inferred from homology"/>
<dbReference type="InterPro" id="IPR036390">
    <property type="entry name" value="WH_DNA-bd_sf"/>
</dbReference>
<dbReference type="Gene3D" id="3.30.420.40">
    <property type="match status" value="2"/>
</dbReference>
<dbReference type="InterPro" id="IPR043129">
    <property type="entry name" value="ATPase_NBD"/>
</dbReference>
<dbReference type="SUPFAM" id="SSF46785">
    <property type="entry name" value="Winged helix' DNA-binding domain"/>
    <property type="match status" value="1"/>
</dbReference>
<evidence type="ECO:0000313" key="3">
    <source>
        <dbReference type="EMBL" id="GIJ55395.1"/>
    </source>
</evidence>
<feature type="domain" description="HTH marR-type" evidence="2">
    <location>
        <begin position="24"/>
        <end position="65"/>
    </location>
</feature>
<dbReference type="Gene3D" id="1.10.10.10">
    <property type="entry name" value="Winged helix-like DNA-binding domain superfamily/Winged helix DNA-binding domain"/>
    <property type="match status" value="1"/>
</dbReference>
<dbReference type="PANTHER" id="PTHR18964">
    <property type="entry name" value="ROK (REPRESSOR, ORF, KINASE) FAMILY"/>
    <property type="match status" value="1"/>
</dbReference>
<sequence>MITAQHGPQPADFADVRATNLAVVLRHVRRHAPCSRADIAAVTGLNKATVSSLVADLIERRLVRESGLTEHRIGRPATMLMLDGTAYAGLGVTIAADQVTAVALDLAGEQLLSWRRAVAGGSAAGGSGGPASPGRLTSAVATVVGRAVNRLTAAGRQVLKLTVGVPGLVDADGTVRLASDLGWHDVDLRGELTRALRKPGYDVVVENDANLAVLAEYRFGAHAATANLIHVTNAAGVGAGIMLDGRLVRGGLGYSGELGHLEVEPGGPACPCGRRGCLEAVAGAAAIVRQVRPETAGEGAVLDLAAEVDEVVRRARKADRATIDVLGRAGQRVGRALASTVNLLNPEVVALGGHYVALAPWLLPAAEVELAAGSIAPGGGGCRLVASALGADAAAIGGAARLLDELDGGLLPRPSGT</sequence>
<comment type="similarity">
    <text evidence="1">Belongs to the ROK (NagC/XylR) family.</text>
</comment>
<evidence type="ECO:0000256" key="1">
    <source>
        <dbReference type="ARBA" id="ARBA00006479"/>
    </source>
</evidence>
<dbReference type="PANTHER" id="PTHR18964:SF149">
    <property type="entry name" value="BIFUNCTIONAL UDP-N-ACETYLGLUCOSAMINE 2-EPIMERASE_N-ACETYLMANNOSAMINE KINASE"/>
    <property type="match status" value="1"/>
</dbReference>
<dbReference type="InterPro" id="IPR000600">
    <property type="entry name" value="ROK"/>
</dbReference>